<dbReference type="EMBL" id="JABJWZ010000550">
    <property type="protein sequence ID" value="MBB1257004.1"/>
    <property type="molecule type" value="Genomic_DNA"/>
</dbReference>
<accession>A0A7W3ZQF4</accession>
<sequence>LPPVRLPSQAELARQALSAPLVSRAAALARWASEGLRVGAGGELLGEQLRSAAEHLGLKGEDGPALAAEAWNCAVDVGLVEVTEDNTAAEADDESLPRPDADETVGTATPGPELATLTGGTPAEVLELWQDVLETQLADAAMPSFDELFDRLGQETGAEGPGGTPPTPEDLEWDPEAEEEFLDAALANLYLLGAGGGADTAEGTEDAEVPEDADEPAHPPVPLPVLAASMVLPDDPDTPGGAPTEEELNEVTAVMMRLDEQFRILEPSGLVEYRPVDDALLSAADEEQPPEDDNLAEDVSRYGVVRLTPLGVHGLRTRMVAAGVAAPAVGDLAEAGAEELLSALLRYPEKAAQEEATQWLARRETAAAARELLAAARGDDPAAPRRRLLVQQALALAGADAEPALREVLDDGQLGGLARVWLTERGATDVPPPGEEMVFWLTVDTFAAQLLGEDAAGTDELRELVSGLVEQHSGFFEKVWRVEHPATADVLEALGRLHPDRRTAKDARRAAHRARSTG</sequence>
<dbReference type="RefSeq" id="WP_181355752.1">
    <property type="nucleotide sequence ID" value="NZ_JABJWZ010000550.1"/>
</dbReference>
<feature type="region of interest" description="Disordered" evidence="1">
    <location>
        <begin position="88"/>
        <end position="118"/>
    </location>
</feature>
<name>A0A7W3ZQF4_9ACTN</name>
<evidence type="ECO:0000313" key="3">
    <source>
        <dbReference type="Proteomes" id="UP000525686"/>
    </source>
</evidence>
<feature type="non-terminal residue" evidence="2">
    <location>
        <position position="1"/>
    </location>
</feature>
<feature type="compositionally biased region" description="Acidic residues" evidence="1">
    <location>
        <begin position="202"/>
        <end position="214"/>
    </location>
</feature>
<dbReference type="AlphaFoldDB" id="A0A7W3ZQF4"/>
<comment type="caution">
    <text evidence="2">The sequence shown here is derived from an EMBL/GenBank/DDBJ whole genome shotgun (WGS) entry which is preliminary data.</text>
</comment>
<evidence type="ECO:0000256" key="1">
    <source>
        <dbReference type="SAM" id="MobiDB-lite"/>
    </source>
</evidence>
<organism evidence="2 3">
    <name type="scientific">Streptomyces alkaliterrae</name>
    <dbReference type="NCBI Taxonomy" id="2213162"/>
    <lineage>
        <taxon>Bacteria</taxon>
        <taxon>Bacillati</taxon>
        <taxon>Actinomycetota</taxon>
        <taxon>Actinomycetes</taxon>
        <taxon>Kitasatosporales</taxon>
        <taxon>Streptomycetaceae</taxon>
        <taxon>Streptomyces</taxon>
    </lineage>
</organism>
<protein>
    <submittedName>
        <fullName evidence="2">Uncharacterized protein</fullName>
    </submittedName>
</protein>
<feature type="region of interest" description="Disordered" evidence="1">
    <location>
        <begin position="196"/>
        <end position="217"/>
    </location>
</feature>
<proteinExistence type="predicted"/>
<gene>
    <name evidence="2" type="ORF">H3146_27270</name>
</gene>
<dbReference type="Proteomes" id="UP000525686">
    <property type="component" value="Unassembled WGS sequence"/>
</dbReference>
<evidence type="ECO:0000313" key="2">
    <source>
        <dbReference type="EMBL" id="MBB1257004.1"/>
    </source>
</evidence>
<reference evidence="3" key="1">
    <citation type="submission" date="2020-05" db="EMBL/GenBank/DDBJ databases">
        <title>Classification of alakaliphilic streptomycetes isolated from an alkaline soil next to Lonar Crater, India and a proposal for the recognition of Streptomyces alkaliterrae sp. nov.</title>
        <authorList>
            <person name="Golinska P."/>
        </authorList>
    </citation>
    <scope>NUCLEOTIDE SEQUENCE [LARGE SCALE GENOMIC DNA]</scope>
    <source>
        <strain evidence="3">OF3</strain>
    </source>
</reference>